<dbReference type="InterPro" id="IPR003439">
    <property type="entry name" value="ABC_transporter-like_ATP-bd"/>
</dbReference>
<dbReference type="Gene3D" id="3.90.70.10">
    <property type="entry name" value="Cysteine proteinases"/>
    <property type="match status" value="1"/>
</dbReference>
<keyword evidence="15" id="KW-1185">Reference proteome</keyword>
<dbReference type="Proteomes" id="UP000005824">
    <property type="component" value="Unassembled WGS sequence"/>
</dbReference>
<dbReference type="GO" id="GO:0006508">
    <property type="term" value="P:proteolysis"/>
    <property type="evidence" value="ECO:0007669"/>
    <property type="project" value="InterPro"/>
</dbReference>
<gene>
    <name evidence="14" type="ORF">CfE428DRAFT_6068</name>
</gene>
<dbReference type="GO" id="GO:0005524">
    <property type="term" value="F:ATP binding"/>
    <property type="evidence" value="ECO:0007669"/>
    <property type="project" value="UniProtKB-KW"/>
</dbReference>
<dbReference type="AlphaFoldDB" id="B4DAX7"/>
<dbReference type="EMBL" id="ABVL01000033">
    <property type="protein sequence ID" value="EDY16449.1"/>
    <property type="molecule type" value="Genomic_DNA"/>
</dbReference>
<dbReference type="GO" id="GO:0005886">
    <property type="term" value="C:plasma membrane"/>
    <property type="evidence" value="ECO:0007669"/>
    <property type="project" value="UniProtKB-SubCell"/>
</dbReference>
<dbReference type="GO" id="GO:0034040">
    <property type="term" value="F:ATPase-coupled lipid transmembrane transporter activity"/>
    <property type="evidence" value="ECO:0007669"/>
    <property type="project" value="TreeGrafter"/>
</dbReference>
<keyword evidence="2" id="KW-0813">Transport</keyword>
<evidence type="ECO:0000259" key="11">
    <source>
        <dbReference type="PROSITE" id="PS50893"/>
    </source>
</evidence>
<evidence type="ECO:0000256" key="1">
    <source>
        <dbReference type="ARBA" id="ARBA00004651"/>
    </source>
</evidence>
<dbReference type="InterPro" id="IPR017750">
    <property type="entry name" value="ATPase_T1SS"/>
</dbReference>
<proteinExistence type="predicted"/>
<dbReference type="PROSITE" id="PS50893">
    <property type="entry name" value="ABC_TRANSPORTER_2"/>
    <property type="match status" value="1"/>
</dbReference>
<comment type="caution">
    <text evidence="14">The sequence shown here is derived from an EMBL/GenBank/DDBJ whole genome shotgun (WGS) entry which is preliminary data.</text>
</comment>
<dbReference type="PROSITE" id="PS50929">
    <property type="entry name" value="ABC_TM1F"/>
    <property type="match status" value="1"/>
</dbReference>
<evidence type="ECO:0000256" key="4">
    <source>
        <dbReference type="ARBA" id="ARBA00022692"/>
    </source>
</evidence>
<feature type="transmembrane region" description="Helical" evidence="10">
    <location>
        <begin position="299"/>
        <end position="317"/>
    </location>
</feature>
<evidence type="ECO:0000259" key="13">
    <source>
        <dbReference type="PROSITE" id="PS50990"/>
    </source>
</evidence>
<comment type="subcellular location">
    <subcellularLocation>
        <location evidence="1">Cell membrane</location>
        <topology evidence="1">Multi-pass membrane protein</topology>
    </subcellularLocation>
</comment>
<keyword evidence="6" id="KW-0067">ATP-binding</keyword>
<dbReference type="STRING" id="497964.CfE428DRAFT_6068"/>
<evidence type="ECO:0000313" key="15">
    <source>
        <dbReference type="Proteomes" id="UP000005824"/>
    </source>
</evidence>
<dbReference type="InterPro" id="IPR027417">
    <property type="entry name" value="P-loop_NTPase"/>
</dbReference>
<feature type="region of interest" description="Disordered" evidence="9">
    <location>
        <begin position="707"/>
        <end position="749"/>
    </location>
</feature>
<evidence type="ECO:0000313" key="14">
    <source>
        <dbReference type="EMBL" id="EDY16449.1"/>
    </source>
</evidence>
<dbReference type="InParanoid" id="B4DAX7"/>
<protein>
    <submittedName>
        <fullName evidence="14">Type I secretion system ATPase</fullName>
    </submittedName>
</protein>
<evidence type="ECO:0000256" key="10">
    <source>
        <dbReference type="SAM" id="Phobius"/>
    </source>
</evidence>
<dbReference type="InterPro" id="IPR036640">
    <property type="entry name" value="ABC1_TM_sf"/>
</dbReference>
<dbReference type="InterPro" id="IPR017871">
    <property type="entry name" value="ABC_transporter-like_CS"/>
</dbReference>
<dbReference type="Pfam" id="PF00664">
    <property type="entry name" value="ABC_membrane"/>
    <property type="match status" value="1"/>
</dbReference>
<organism evidence="14 15">
    <name type="scientific">Chthoniobacter flavus Ellin428</name>
    <dbReference type="NCBI Taxonomy" id="497964"/>
    <lineage>
        <taxon>Bacteria</taxon>
        <taxon>Pseudomonadati</taxon>
        <taxon>Verrucomicrobiota</taxon>
        <taxon>Spartobacteria</taxon>
        <taxon>Chthoniobacterales</taxon>
        <taxon>Chthoniobacteraceae</taxon>
        <taxon>Chthoniobacter</taxon>
    </lineage>
</organism>
<reference evidence="14 15" key="1">
    <citation type="journal article" date="2011" name="J. Bacteriol.">
        <title>Genome sequence of Chthoniobacter flavus Ellin428, an aerobic heterotrophic soil bacterium.</title>
        <authorList>
            <person name="Kant R."/>
            <person name="van Passel M.W."/>
            <person name="Palva A."/>
            <person name="Lucas S."/>
            <person name="Lapidus A."/>
            <person name="Glavina Del Rio T."/>
            <person name="Dalin E."/>
            <person name="Tice H."/>
            <person name="Bruce D."/>
            <person name="Goodwin L."/>
            <person name="Pitluck S."/>
            <person name="Larimer F.W."/>
            <person name="Land M.L."/>
            <person name="Hauser L."/>
            <person name="Sangwan P."/>
            <person name="de Vos W.M."/>
            <person name="Janssen P.H."/>
            <person name="Smidt H."/>
        </authorList>
    </citation>
    <scope>NUCLEOTIDE SEQUENCE [LARGE SCALE GENOMIC DNA]</scope>
    <source>
        <strain evidence="14 15">Ellin428</strain>
    </source>
</reference>
<keyword evidence="3" id="KW-1003">Cell membrane</keyword>
<evidence type="ECO:0000256" key="7">
    <source>
        <dbReference type="ARBA" id="ARBA00022989"/>
    </source>
</evidence>
<dbReference type="SMART" id="SM00382">
    <property type="entry name" value="AAA"/>
    <property type="match status" value="1"/>
</dbReference>
<dbReference type="Pfam" id="PF00005">
    <property type="entry name" value="ABC_tran"/>
    <property type="match status" value="1"/>
</dbReference>
<dbReference type="PANTHER" id="PTHR24221:SF248">
    <property type="entry name" value="ABC TRANSPORTER TRANSMEMBRANE REGION"/>
    <property type="match status" value="1"/>
</dbReference>
<dbReference type="SUPFAM" id="SSF52540">
    <property type="entry name" value="P-loop containing nucleoside triphosphate hydrolases"/>
    <property type="match status" value="1"/>
</dbReference>
<keyword evidence="8 10" id="KW-0472">Membrane</keyword>
<dbReference type="PANTHER" id="PTHR24221">
    <property type="entry name" value="ATP-BINDING CASSETTE SUB-FAMILY B"/>
    <property type="match status" value="1"/>
</dbReference>
<dbReference type="SUPFAM" id="SSF90123">
    <property type="entry name" value="ABC transporter transmembrane region"/>
    <property type="match status" value="1"/>
</dbReference>
<evidence type="ECO:0000256" key="6">
    <source>
        <dbReference type="ARBA" id="ARBA00022840"/>
    </source>
</evidence>
<keyword evidence="7 10" id="KW-1133">Transmembrane helix</keyword>
<keyword evidence="5" id="KW-0547">Nucleotide-binding</keyword>
<feature type="transmembrane region" description="Helical" evidence="10">
    <location>
        <begin position="164"/>
        <end position="186"/>
    </location>
</feature>
<keyword evidence="4 10" id="KW-0812">Transmembrane</keyword>
<accession>B4DAX7</accession>
<evidence type="ECO:0000256" key="3">
    <source>
        <dbReference type="ARBA" id="ARBA00022475"/>
    </source>
</evidence>
<dbReference type="PROSITE" id="PS50990">
    <property type="entry name" value="PEPTIDASE_C39"/>
    <property type="match status" value="1"/>
</dbReference>
<feature type="domain" description="ABC transmembrane type-1" evidence="12">
    <location>
        <begin position="167"/>
        <end position="442"/>
    </location>
</feature>
<evidence type="ECO:0000256" key="2">
    <source>
        <dbReference type="ARBA" id="ARBA00022448"/>
    </source>
</evidence>
<dbReference type="PROSITE" id="PS00211">
    <property type="entry name" value="ABC_TRANSPORTER_1"/>
    <property type="match status" value="1"/>
</dbReference>
<feature type="transmembrane region" description="Helical" evidence="10">
    <location>
        <begin position="270"/>
        <end position="293"/>
    </location>
</feature>
<dbReference type="InterPro" id="IPR003593">
    <property type="entry name" value="AAA+_ATPase"/>
</dbReference>
<evidence type="ECO:0000259" key="12">
    <source>
        <dbReference type="PROSITE" id="PS50929"/>
    </source>
</evidence>
<dbReference type="GO" id="GO:0140359">
    <property type="term" value="F:ABC-type transporter activity"/>
    <property type="evidence" value="ECO:0007669"/>
    <property type="project" value="InterPro"/>
</dbReference>
<dbReference type="eggNOG" id="COG2274">
    <property type="taxonomic scope" value="Bacteria"/>
</dbReference>
<dbReference type="NCBIfam" id="TIGR03375">
    <property type="entry name" value="type_I_sec_LssB"/>
    <property type="match status" value="1"/>
</dbReference>
<dbReference type="InterPro" id="IPR011527">
    <property type="entry name" value="ABC1_TM_dom"/>
</dbReference>
<evidence type="ECO:0000256" key="9">
    <source>
        <dbReference type="SAM" id="MobiDB-lite"/>
    </source>
</evidence>
<feature type="domain" description="ABC transporter" evidence="11">
    <location>
        <begin position="476"/>
        <end position="714"/>
    </location>
</feature>
<evidence type="ECO:0000256" key="5">
    <source>
        <dbReference type="ARBA" id="ARBA00022741"/>
    </source>
</evidence>
<dbReference type="FunFam" id="3.40.50.300:FF:000299">
    <property type="entry name" value="ABC transporter ATP-binding protein/permease"/>
    <property type="match status" value="1"/>
</dbReference>
<feature type="domain" description="Peptidase C39" evidence="13">
    <location>
        <begin position="13"/>
        <end position="132"/>
    </location>
</feature>
<dbReference type="Gene3D" id="3.40.50.300">
    <property type="entry name" value="P-loop containing nucleotide triphosphate hydrolases"/>
    <property type="match status" value="1"/>
</dbReference>
<dbReference type="GO" id="GO:0008233">
    <property type="term" value="F:peptidase activity"/>
    <property type="evidence" value="ECO:0007669"/>
    <property type="project" value="InterPro"/>
</dbReference>
<dbReference type="InterPro" id="IPR039421">
    <property type="entry name" value="Type_1_exporter"/>
</dbReference>
<dbReference type="Gene3D" id="1.20.1560.10">
    <property type="entry name" value="ABC transporter type 1, transmembrane domain"/>
    <property type="match status" value="1"/>
</dbReference>
<evidence type="ECO:0000256" key="8">
    <source>
        <dbReference type="ARBA" id="ARBA00023136"/>
    </source>
</evidence>
<dbReference type="GO" id="GO:0016887">
    <property type="term" value="F:ATP hydrolysis activity"/>
    <property type="evidence" value="ECO:0007669"/>
    <property type="project" value="InterPro"/>
</dbReference>
<feature type="transmembrane region" description="Helical" evidence="10">
    <location>
        <begin position="198"/>
        <end position="215"/>
    </location>
</feature>
<sequence length="749" mass="82050">MNTEAIPPDRVAEVPGHDPLLECLEQVAKFHSMEVNREAILSGLPLVGGRLNPALLLRAAHRAGFRAQMVERSIRRLPRSVLPAIVLLDQNRAGVLLPGKAGAVELHVPGAGSTEPTERTWKRAYSGFAVLLQPHASDAEEIRPGAKWWFWQTMWRFRAYYVQLMPAAFLLSVLGMVMPIFTLLVYDRVVPHDASETLWVLALGISAVFVFDYLLRLLRGSVLSRAGREVDMVLASALYEQLVSLEMQARPSSPSVLAARIKAYEILRDFFMSATMLAIVDLPFCLLMMAALFYIAGPIAWIVVASAIGAVLMGFLFQMPLRRSVVQSSEAGLERQAMVSETVNALESVKGANAEGALQHRFEGIVGAAAEKDVGMHWYSLLGNSTTTTIINMTNVAVVVAGVYRVHAGEMTMGGMIASLMLSSRTMMPIAMIAGMMTRLQQALQALQSLNTVMALPRETGGHRKFVQRSSFDFNYALDNVTVRYPGQMIPALNGVSLRINQGQRIGLVGRMGSGKSTVLRLLAKLYSPTDGKILLDGVDLAQYHPAVVRHDIGYLAQDAAVLSGTIRENVALGERGVTDEEILRAIRLAGLEDFVKRNPKGIHAPVGEQGTMLSGGQRRALVLARAFLRLPRLLLLDEPISNMDPQSEKEFIHALKNYLEQDPRRTLIVVTHQSSMLQLAEHMIVLNEGRVFMSGEKSEVLAKLAGTAHPHPNPNSSVHTEPTVAAPPPARSTLRVHQAAPPKITTRR</sequence>
<dbReference type="RefSeq" id="WP_006983387.1">
    <property type="nucleotide sequence ID" value="NZ_ABVL01000033.1"/>
</dbReference>
<name>B4DAX7_9BACT</name>
<dbReference type="InterPro" id="IPR005074">
    <property type="entry name" value="Peptidase_C39"/>
</dbReference>